<dbReference type="InterPro" id="IPR035992">
    <property type="entry name" value="Ricin_B-like_lectins"/>
</dbReference>
<dbReference type="SMART" id="SM00458">
    <property type="entry name" value="RICIN"/>
    <property type="match status" value="1"/>
</dbReference>
<dbReference type="Gene3D" id="2.115.10.20">
    <property type="entry name" value="Glycosyl hydrolase domain, family 43"/>
    <property type="match status" value="1"/>
</dbReference>
<dbReference type="GO" id="GO:0005975">
    <property type="term" value="P:carbohydrate metabolic process"/>
    <property type="evidence" value="ECO:0007669"/>
    <property type="project" value="InterPro"/>
</dbReference>
<feature type="domain" description="Ricin B lectin" evidence="9">
    <location>
        <begin position="40"/>
        <end position="177"/>
    </location>
</feature>
<keyword evidence="11" id="KW-1185">Reference proteome</keyword>
<feature type="active site" description="Proton donor" evidence="5">
    <location>
        <position position="363"/>
    </location>
</feature>
<comment type="pathway">
    <text evidence="1">Glycan metabolism; L-arabinan degradation.</text>
</comment>
<keyword evidence="4 7" id="KW-0326">Glycosidase</keyword>
<feature type="active site" description="Proton acceptor" evidence="5">
    <location>
        <position position="197"/>
    </location>
</feature>
<feature type="chain" id="PRO_5003859999" evidence="8">
    <location>
        <begin position="35"/>
        <end position="472"/>
    </location>
</feature>
<reference evidence="10 11" key="1">
    <citation type="journal article" date="2012" name="J. Bacteriol.">
        <title>Genome Sequence of Gallaecimonas xiamenensis Type Strain 3-C-1.</title>
        <authorList>
            <person name="Lai Q."/>
            <person name="Wang L."/>
            <person name="Wang W."/>
            <person name="Shao Z."/>
        </authorList>
    </citation>
    <scope>NUCLEOTIDE SEQUENCE [LARGE SCALE GENOMIC DNA]</scope>
    <source>
        <strain evidence="10 11">3-C-1</strain>
    </source>
</reference>
<evidence type="ECO:0000256" key="2">
    <source>
        <dbReference type="ARBA" id="ARBA00009865"/>
    </source>
</evidence>
<dbReference type="InterPro" id="IPR050727">
    <property type="entry name" value="GH43_arabinanases"/>
</dbReference>
<feature type="signal peptide" evidence="8">
    <location>
        <begin position="1"/>
        <end position="34"/>
    </location>
</feature>
<dbReference type="AlphaFoldDB" id="K2KKE4"/>
<dbReference type="EMBL" id="AMRI01000001">
    <property type="protein sequence ID" value="EKE77865.1"/>
    <property type="molecule type" value="Genomic_DNA"/>
</dbReference>
<evidence type="ECO:0000256" key="3">
    <source>
        <dbReference type="ARBA" id="ARBA00022801"/>
    </source>
</evidence>
<dbReference type="PROSITE" id="PS50231">
    <property type="entry name" value="RICIN_B_LECTIN"/>
    <property type="match status" value="1"/>
</dbReference>
<comment type="caution">
    <text evidence="10">The sequence shown here is derived from an EMBL/GenBank/DDBJ whole genome shotgun (WGS) entry which is preliminary data.</text>
</comment>
<accession>K2KKE4</accession>
<protein>
    <submittedName>
        <fullName evidence="10">Arabinan endo-1,5-alpha-L-arabinosidase</fullName>
    </submittedName>
</protein>
<dbReference type="CDD" id="cd18829">
    <property type="entry name" value="GH43_BsArb43A-like"/>
    <property type="match status" value="1"/>
</dbReference>
<organism evidence="10 11">
    <name type="scientific">Gallaecimonas xiamenensis 3-C-1</name>
    <dbReference type="NCBI Taxonomy" id="745411"/>
    <lineage>
        <taxon>Bacteria</taxon>
        <taxon>Pseudomonadati</taxon>
        <taxon>Pseudomonadota</taxon>
        <taxon>Gammaproteobacteria</taxon>
        <taxon>Enterobacterales</taxon>
        <taxon>Gallaecimonadaceae</taxon>
        <taxon>Gallaecimonas</taxon>
    </lineage>
</organism>
<name>K2KKE4_9GAMM</name>
<gene>
    <name evidence="10" type="ORF">B3C1_00355</name>
</gene>
<evidence type="ECO:0000256" key="4">
    <source>
        <dbReference type="ARBA" id="ARBA00023295"/>
    </source>
</evidence>
<comment type="similarity">
    <text evidence="2 7">Belongs to the glycosyl hydrolase 43 family.</text>
</comment>
<evidence type="ECO:0000256" key="8">
    <source>
        <dbReference type="SAM" id="SignalP"/>
    </source>
</evidence>
<evidence type="ECO:0000313" key="10">
    <source>
        <dbReference type="EMBL" id="EKE77865.1"/>
    </source>
</evidence>
<dbReference type="PATRIC" id="fig|745411.4.peg.60"/>
<dbReference type="PANTHER" id="PTHR43301">
    <property type="entry name" value="ARABINAN ENDO-1,5-ALPHA-L-ARABINOSIDASE"/>
    <property type="match status" value="1"/>
</dbReference>
<dbReference type="InterPro" id="IPR023296">
    <property type="entry name" value="Glyco_hydro_beta-prop_sf"/>
</dbReference>
<dbReference type="Pfam" id="PF04616">
    <property type="entry name" value="Glyco_hydro_43"/>
    <property type="match status" value="1"/>
</dbReference>
<dbReference type="Pfam" id="PF14200">
    <property type="entry name" value="RicinB_lectin_2"/>
    <property type="match status" value="2"/>
</dbReference>
<evidence type="ECO:0000259" key="9">
    <source>
        <dbReference type="SMART" id="SM00458"/>
    </source>
</evidence>
<dbReference type="CDD" id="cd00161">
    <property type="entry name" value="beta-trefoil_Ricin-like"/>
    <property type="match status" value="1"/>
</dbReference>
<evidence type="ECO:0000313" key="11">
    <source>
        <dbReference type="Proteomes" id="UP000006755"/>
    </source>
</evidence>
<proteinExistence type="inferred from homology"/>
<dbReference type="InterPro" id="IPR000772">
    <property type="entry name" value="Ricin_B_lectin"/>
</dbReference>
<dbReference type="GO" id="GO:0004553">
    <property type="term" value="F:hydrolase activity, hydrolyzing O-glycosyl compounds"/>
    <property type="evidence" value="ECO:0007669"/>
    <property type="project" value="InterPro"/>
</dbReference>
<evidence type="ECO:0000256" key="5">
    <source>
        <dbReference type="PIRSR" id="PIRSR606710-1"/>
    </source>
</evidence>
<dbReference type="InterPro" id="IPR006710">
    <property type="entry name" value="Glyco_hydro_43"/>
</dbReference>
<evidence type="ECO:0000256" key="6">
    <source>
        <dbReference type="PIRSR" id="PIRSR606710-2"/>
    </source>
</evidence>
<feature type="site" description="Important for catalytic activity, responsible for pKa modulation of the active site Glu and correct orientation of both the proton donor and substrate" evidence="6">
    <location>
        <position position="314"/>
    </location>
</feature>
<dbReference type="eggNOG" id="COG3507">
    <property type="taxonomic scope" value="Bacteria"/>
</dbReference>
<evidence type="ECO:0000256" key="1">
    <source>
        <dbReference type="ARBA" id="ARBA00004834"/>
    </source>
</evidence>
<sequence length="472" mass="51167">MTAQGRQYKHNKDNLMFSRKLALGLLCLPLAASAIQPIEDGTYVIRNKATGKVLDLVNGNAADGTNIIQYSQTGASNQHWQVNYLGDGRYRLVNQAGGGAAEVYGWDNSDGANISQWASNGLAIQQWLLTDQGDGTFKVVNVHTGKAMEVYNWDSSDGANVSQWTDNGLDIQRWSFESLDTGNAYHWPLSGNLGTHDPTAMAENGTWYEFQTGPGIYRKVSFDGGLNWEPLPSVLPDGLGWWKNYVPDQEGIDVWAPDVKAYNGKVWLYYSISTFGSRVSAIGLLSAPSLASDSWTDQGLVLNTTASSSYNAIDPDLVIDKDNKPWLVLGSWSSGIKLTRLNASTMKPSGSLYSLASRTGGIEAPSITYRSGYYYLFVSTGVCCAGTDSTYQIRYGRSTSITGPYLDKNGVDMMNGGGSLLDGGNSQWVGPGGQDLVGNGVIVRHAYDASDNGNAKLLISKLNWDSAGWPRY</sequence>
<dbReference type="PANTHER" id="PTHR43301:SF3">
    <property type="entry name" value="ARABINAN ENDO-1,5-ALPHA-L-ARABINOSIDASE A-RELATED"/>
    <property type="match status" value="1"/>
</dbReference>
<dbReference type="SUPFAM" id="SSF50370">
    <property type="entry name" value="Ricin B-like lectins"/>
    <property type="match status" value="1"/>
</dbReference>
<dbReference type="STRING" id="745411.B3C1_00355"/>
<dbReference type="Proteomes" id="UP000006755">
    <property type="component" value="Unassembled WGS sequence"/>
</dbReference>
<keyword evidence="3 7" id="KW-0378">Hydrolase</keyword>
<keyword evidence="8" id="KW-0732">Signal</keyword>
<dbReference type="Gene3D" id="2.80.10.50">
    <property type="match status" value="3"/>
</dbReference>
<evidence type="ECO:0000256" key="7">
    <source>
        <dbReference type="RuleBase" id="RU361187"/>
    </source>
</evidence>
<dbReference type="SUPFAM" id="SSF75005">
    <property type="entry name" value="Arabinanase/levansucrase/invertase"/>
    <property type="match status" value="1"/>
</dbReference>